<reference evidence="2" key="1">
    <citation type="journal article" date="2022" name="Int. J. Mol. Sci.">
        <title>Draft Genome of Tanacetum Coccineum: Genomic Comparison of Closely Related Tanacetum-Family Plants.</title>
        <authorList>
            <person name="Yamashiro T."/>
            <person name="Shiraishi A."/>
            <person name="Nakayama K."/>
            <person name="Satake H."/>
        </authorList>
    </citation>
    <scope>NUCLEOTIDE SEQUENCE</scope>
</reference>
<protein>
    <submittedName>
        <fullName evidence="2">Retrovirus-related pol polyprotein from transposon TNT 1-94</fullName>
    </submittedName>
</protein>
<evidence type="ECO:0000313" key="2">
    <source>
        <dbReference type="EMBL" id="GJU09358.1"/>
    </source>
</evidence>
<proteinExistence type="predicted"/>
<sequence>MAKASSSQAWLWHLKFDTINLLSKYDIVTGLPILKFVKDHLCSSCELGKAKRKSCKTKTTPSSKRRLQILHMDLCGPMRVERFNDHVSSDPELQCPKTVLEYASLSPGPQSQENVPQAAKTVTMSNELDLLFSSMFDELLNGTTQILSKSSAVTTADAPNQHQQKHTTPSTSTTVVADTHPLNIQTTPETTSQAPTQAPTITDNENIIQAETNKEFSLVDEDEFISIFSTQNIIEVMADSAWIETMHEELHQFDALDVWELVDRPLYKNVINMKLLWKNKRDEQNTVIHNKALLLAKGYSHVGTPMAIKPLDADLSGTPIDQMKYHSMVGHSCCIDTRKSTSGGIQFLGGDKLVSWSSKKQDCTSMSSAKAEYLSLSA</sequence>
<keyword evidence="3" id="KW-1185">Reference proteome</keyword>
<evidence type="ECO:0000313" key="3">
    <source>
        <dbReference type="Proteomes" id="UP001151760"/>
    </source>
</evidence>
<gene>
    <name evidence="2" type="ORF">Tco_1131754</name>
</gene>
<dbReference type="CDD" id="cd09272">
    <property type="entry name" value="RNase_HI_RT_Ty1"/>
    <property type="match status" value="1"/>
</dbReference>
<comment type="caution">
    <text evidence="2">The sequence shown here is derived from an EMBL/GenBank/DDBJ whole genome shotgun (WGS) entry which is preliminary data.</text>
</comment>
<accession>A0ABQ5JCZ1</accession>
<evidence type="ECO:0000256" key="1">
    <source>
        <dbReference type="SAM" id="MobiDB-lite"/>
    </source>
</evidence>
<name>A0ABQ5JCZ1_9ASTR</name>
<dbReference type="Proteomes" id="UP001151760">
    <property type="component" value="Unassembled WGS sequence"/>
</dbReference>
<reference evidence="2" key="2">
    <citation type="submission" date="2022-01" db="EMBL/GenBank/DDBJ databases">
        <authorList>
            <person name="Yamashiro T."/>
            <person name="Shiraishi A."/>
            <person name="Satake H."/>
            <person name="Nakayama K."/>
        </authorList>
    </citation>
    <scope>NUCLEOTIDE SEQUENCE</scope>
</reference>
<organism evidence="2 3">
    <name type="scientific">Tanacetum coccineum</name>
    <dbReference type="NCBI Taxonomy" id="301880"/>
    <lineage>
        <taxon>Eukaryota</taxon>
        <taxon>Viridiplantae</taxon>
        <taxon>Streptophyta</taxon>
        <taxon>Embryophyta</taxon>
        <taxon>Tracheophyta</taxon>
        <taxon>Spermatophyta</taxon>
        <taxon>Magnoliopsida</taxon>
        <taxon>eudicotyledons</taxon>
        <taxon>Gunneridae</taxon>
        <taxon>Pentapetalae</taxon>
        <taxon>asterids</taxon>
        <taxon>campanulids</taxon>
        <taxon>Asterales</taxon>
        <taxon>Asteraceae</taxon>
        <taxon>Asteroideae</taxon>
        <taxon>Anthemideae</taxon>
        <taxon>Anthemidinae</taxon>
        <taxon>Tanacetum</taxon>
    </lineage>
</organism>
<feature type="region of interest" description="Disordered" evidence="1">
    <location>
        <begin position="153"/>
        <end position="174"/>
    </location>
</feature>
<dbReference type="EMBL" id="BQNB010021720">
    <property type="protein sequence ID" value="GJU09358.1"/>
    <property type="molecule type" value="Genomic_DNA"/>
</dbReference>